<sequence length="116" mass="13028">MGPSEKQPVRSVKDATLAPTAPFEPTDYAKQLARNKEVAAAVGRDLDPFLQTALARLGDEFLAISEPLRWWITKLSAVHEEGRLTEVQRMELRLRLSELESKFQTAGQLLNQLNVL</sequence>
<evidence type="ECO:0000256" key="1">
    <source>
        <dbReference type="SAM" id="MobiDB-lite"/>
    </source>
</evidence>
<dbReference type="AlphaFoldDB" id="A0A6M5YLJ2"/>
<protein>
    <submittedName>
        <fullName evidence="2">Uncharacterized protein</fullName>
    </submittedName>
</protein>
<feature type="region of interest" description="Disordered" evidence="1">
    <location>
        <begin position="1"/>
        <end position="22"/>
    </location>
</feature>
<keyword evidence="3" id="KW-1185">Reference proteome</keyword>
<dbReference type="KEGG" id="ftj:FTUN_2423"/>
<name>A0A6M5YLJ2_9BACT</name>
<accession>A0A6M5YLJ2</accession>
<organism evidence="2 3">
    <name type="scientific">Frigoriglobus tundricola</name>
    <dbReference type="NCBI Taxonomy" id="2774151"/>
    <lineage>
        <taxon>Bacteria</taxon>
        <taxon>Pseudomonadati</taxon>
        <taxon>Planctomycetota</taxon>
        <taxon>Planctomycetia</taxon>
        <taxon>Gemmatales</taxon>
        <taxon>Gemmataceae</taxon>
        <taxon>Frigoriglobus</taxon>
    </lineage>
</organism>
<evidence type="ECO:0000313" key="2">
    <source>
        <dbReference type="EMBL" id="QJW94897.1"/>
    </source>
</evidence>
<evidence type="ECO:0000313" key="3">
    <source>
        <dbReference type="Proteomes" id="UP000503447"/>
    </source>
</evidence>
<dbReference type="EMBL" id="CP053452">
    <property type="protein sequence ID" value="QJW94897.1"/>
    <property type="molecule type" value="Genomic_DNA"/>
</dbReference>
<reference evidence="3" key="1">
    <citation type="submission" date="2020-05" db="EMBL/GenBank/DDBJ databases">
        <title>Frigoriglobus tundricola gen. nov., sp. nov., a psychrotolerant cellulolytic planctomycete of the family Gemmataceae with two divergent copies of 16S rRNA gene.</title>
        <authorList>
            <person name="Kulichevskaya I.S."/>
            <person name="Ivanova A.A."/>
            <person name="Naumoff D.G."/>
            <person name="Beletsky A.V."/>
            <person name="Rijpstra W.I.C."/>
            <person name="Sinninghe Damste J.S."/>
            <person name="Mardanov A.V."/>
            <person name="Ravin N.V."/>
            <person name="Dedysh S.N."/>
        </authorList>
    </citation>
    <scope>NUCLEOTIDE SEQUENCE [LARGE SCALE GENOMIC DNA]</scope>
    <source>
        <strain evidence="3">PL17</strain>
    </source>
</reference>
<proteinExistence type="predicted"/>
<gene>
    <name evidence="2" type="ORF">FTUN_2423</name>
</gene>
<dbReference type="RefSeq" id="WP_171470798.1">
    <property type="nucleotide sequence ID" value="NZ_CP053452.2"/>
</dbReference>
<dbReference type="Proteomes" id="UP000503447">
    <property type="component" value="Chromosome"/>
</dbReference>